<proteinExistence type="predicted"/>
<evidence type="ECO:0000313" key="1">
    <source>
        <dbReference type="EMBL" id="RKF74402.1"/>
    </source>
</evidence>
<reference evidence="1 2" key="1">
    <citation type="journal article" date="2018" name="BMC Genomics">
        <title>Comparative genome analyses reveal sequence features reflecting distinct modes of host-adaptation between dicot and monocot powdery mildew.</title>
        <authorList>
            <person name="Wu Y."/>
            <person name="Ma X."/>
            <person name="Pan Z."/>
            <person name="Kale S.D."/>
            <person name="Song Y."/>
            <person name="King H."/>
            <person name="Zhang Q."/>
            <person name="Presley C."/>
            <person name="Deng X."/>
            <person name="Wei C.I."/>
            <person name="Xiao S."/>
        </authorList>
    </citation>
    <scope>NUCLEOTIDE SEQUENCE [LARGE SCALE GENOMIC DNA]</scope>
    <source>
        <strain evidence="1">UMSG1</strain>
    </source>
</reference>
<accession>A0A420IIT6</accession>
<dbReference type="Proteomes" id="UP000285326">
    <property type="component" value="Unassembled WGS sequence"/>
</dbReference>
<dbReference type="AlphaFoldDB" id="A0A420IIT6"/>
<sequence length="409" mass="46964">MASSRVSSETSQFALKSDGEAPLSLQKKLSLNNNENFKQILSLISMEFESQREKFEKFTSEKEFLSSKQLKSFITELKKYIICWAARPECLSWLDGYITSILVGHWRALSDTSPKKTLESFQDHRDVESELRGNRISVTKTTLEPTEDIPTAQITERHRIYPSITLTMEQLNFELICKNLDGSKIVEPHLELAATSCLASCKAHSSQSGNYSWEIFMQKFRQLLEEETPEEAANLYYGTVRYIHPDKKMRIIRNQEQFAVALNHLFCNARGYIISLYYFAPTEEKKAEVFEKVEKAKFDECTAKVACFGDNVVTKSMEENTRKPPKNFDQITSPLHSQIPIPKKNNLKKYSINSPMSTSRLNTKLRNSLIASHNAKGIHRRRYSKIGYKPKFSGLSIEKSDANFNEDMS</sequence>
<organism evidence="1 2">
    <name type="scientific">Golovinomyces cichoracearum</name>
    <dbReference type="NCBI Taxonomy" id="62708"/>
    <lineage>
        <taxon>Eukaryota</taxon>
        <taxon>Fungi</taxon>
        <taxon>Dikarya</taxon>
        <taxon>Ascomycota</taxon>
        <taxon>Pezizomycotina</taxon>
        <taxon>Leotiomycetes</taxon>
        <taxon>Erysiphales</taxon>
        <taxon>Erysiphaceae</taxon>
        <taxon>Golovinomyces</taxon>
    </lineage>
</organism>
<protein>
    <submittedName>
        <fullName evidence="1">Uncharacterized protein</fullName>
    </submittedName>
</protein>
<comment type="caution">
    <text evidence="1">The sequence shown here is derived from an EMBL/GenBank/DDBJ whole genome shotgun (WGS) entry which is preliminary data.</text>
</comment>
<evidence type="ECO:0000313" key="2">
    <source>
        <dbReference type="Proteomes" id="UP000285326"/>
    </source>
</evidence>
<gene>
    <name evidence="1" type="ORF">GcM1_239026</name>
</gene>
<dbReference type="EMBL" id="MCBS01023983">
    <property type="protein sequence ID" value="RKF74402.1"/>
    <property type="molecule type" value="Genomic_DNA"/>
</dbReference>
<name>A0A420IIT6_9PEZI</name>